<dbReference type="HOGENOM" id="CLU_176102_0_0_9"/>
<evidence type="ECO:0000313" key="2">
    <source>
        <dbReference type="Proteomes" id="UP000003755"/>
    </source>
</evidence>
<name>C9L7R8_BLAHA</name>
<dbReference type="AlphaFoldDB" id="C9L7R8"/>
<reference evidence="1" key="1">
    <citation type="submission" date="2009-09" db="EMBL/GenBank/DDBJ databases">
        <authorList>
            <person name="Weinstock G."/>
            <person name="Sodergren E."/>
            <person name="Clifton S."/>
            <person name="Fulton L."/>
            <person name="Fulton B."/>
            <person name="Courtney L."/>
            <person name="Fronick C."/>
            <person name="Harrison M."/>
            <person name="Strong C."/>
            <person name="Farmer C."/>
            <person name="Delahaunty K."/>
            <person name="Markovic C."/>
            <person name="Hall O."/>
            <person name="Minx P."/>
            <person name="Tomlinson C."/>
            <person name="Mitreva M."/>
            <person name="Nelson J."/>
            <person name="Hou S."/>
            <person name="Wollam A."/>
            <person name="Pepin K.H."/>
            <person name="Johnson M."/>
            <person name="Bhonagiri V."/>
            <person name="Nash W.E."/>
            <person name="Warren W."/>
            <person name="Chinwalla A."/>
            <person name="Mardis E.R."/>
            <person name="Wilson R.K."/>
        </authorList>
    </citation>
    <scope>NUCLEOTIDE SEQUENCE [LARGE SCALE GENOMIC DNA]</scope>
    <source>
        <strain evidence="1">DSM 20583</strain>
    </source>
</reference>
<evidence type="ECO:0000313" key="1">
    <source>
        <dbReference type="EMBL" id="EEX21813.1"/>
    </source>
</evidence>
<proteinExistence type="predicted"/>
<organism evidence="1 2">
    <name type="scientific">Blautia hansenii DSM 20583</name>
    <dbReference type="NCBI Taxonomy" id="537007"/>
    <lineage>
        <taxon>Bacteria</taxon>
        <taxon>Bacillati</taxon>
        <taxon>Bacillota</taxon>
        <taxon>Clostridia</taxon>
        <taxon>Lachnospirales</taxon>
        <taxon>Lachnospiraceae</taxon>
        <taxon>Blautia</taxon>
    </lineage>
</organism>
<dbReference type="RefSeq" id="WP_003020566.1">
    <property type="nucleotide sequence ID" value="NZ_CP022413.2"/>
</dbReference>
<dbReference type="eggNOG" id="ENOG5033HIQ">
    <property type="taxonomic scope" value="Bacteria"/>
</dbReference>
<accession>C9L7R8</accession>
<dbReference type="KEGG" id="bhan:CGC63_09510"/>
<comment type="caution">
    <text evidence="1">The sequence shown here is derived from an EMBL/GenBank/DDBJ whole genome shotgun (WGS) entry which is preliminary data.</text>
</comment>
<dbReference type="EMBL" id="ABYU02000016">
    <property type="protein sequence ID" value="EEX21813.1"/>
    <property type="molecule type" value="Genomic_DNA"/>
</dbReference>
<sequence>MEIKNLSQLKKAIKEGHKFIIRKHYIKPEYEGQIRKPNWVLTNGFYSIENEKPDSEVTLANNGKGSWIEYGKASDWEFENGVCKQSFRGNNVWEIEII</sequence>
<gene>
    <name evidence="1" type="ORF">BLAHAN_05438</name>
</gene>
<dbReference type="STRING" id="537007.BLAHAN_05438"/>
<keyword evidence="2" id="KW-1185">Reference proteome</keyword>
<dbReference type="Proteomes" id="UP000003755">
    <property type="component" value="Unassembled WGS sequence"/>
</dbReference>
<protein>
    <submittedName>
        <fullName evidence="1">Uncharacterized protein</fullName>
    </submittedName>
</protein>